<evidence type="ECO:0000256" key="3">
    <source>
        <dbReference type="ARBA" id="ARBA00022692"/>
    </source>
</evidence>
<evidence type="ECO:0000313" key="8">
    <source>
        <dbReference type="EMBL" id="PAD77294.1"/>
    </source>
</evidence>
<dbReference type="SUPFAM" id="SSF55073">
    <property type="entry name" value="Nucleotide cyclase"/>
    <property type="match status" value="1"/>
</dbReference>
<name>A0A268EW32_9BACL</name>
<dbReference type="Pfam" id="PF07694">
    <property type="entry name" value="5TM-5TMR_LYT"/>
    <property type="match status" value="1"/>
</dbReference>
<dbReference type="GO" id="GO:0005886">
    <property type="term" value="C:plasma membrane"/>
    <property type="evidence" value="ECO:0007669"/>
    <property type="project" value="UniProtKB-SubCell"/>
</dbReference>
<accession>A0A268EW32</accession>
<dbReference type="Proteomes" id="UP000215596">
    <property type="component" value="Unassembled WGS sequence"/>
</dbReference>
<keyword evidence="5 6" id="KW-0472">Membrane</keyword>
<dbReference type="InterPro" id="IPR029787">
    <property type="entry name" value="Nucleotide_cyclase"/>
</dbReference>
<dbReference type="InterPro" id="IPR043128">
    <property type="entry name" value="Rev_trsase/Diguanyl_cyclase"/>
</dbReference>
<comment type="subcellular location">
    <subcellularLocation>
        <location evidence="1">Cell membrane</location>
        <topology evidence="1">Multi-pass membrane protein</topology>
    </subcellularLocation>
</comment>
<keyword evidence="4 6" id="KW-1133">Transmembrane helix</keyword>
<evidence type="ECO:0000256" key="6">
    <source>
        <dbReference type="SAM" id="Phobius"/>
    </source>
</evidence>
<evidence type="ECO:0000256" key="1">
    <source>
        <dbReference type="ARBA" id="ARBA00004651"/>
    </source>
</evidence>
<evidence type="ECO:0000256" key="2">
    <source>
        <dbReference type="ARBA" id="ARBA00022475"/>
    </source>
</evidence>
<evidence type="ECO:0000259" key="7">
    <source>
        <dbReference type="PROSITE" id="PS50887"/>
    </source>
</evidence>
<gene>
    <name evidence="8" type="ORF">CHH67_09805</name>
</gene>
<dbReference type="CDD" id="cd01949">
    <property type="entry name" value="GGDEF"/>
    <property type="match status" value="1"/>
</dbReference>
<evidence type="ECO:0000256" key="4">
    <source>
        <dbReference type="ARBA" id="ARBA00022989"/>
    </source>
</evidence>
<dbReference type="OrthoDB" id="9759607at2"/>
<dbReference type="RefSeq" id="WP_095264993.1">
    <property type="nucleotide sequence ID" value="NZ_NPBY01000030.1"/>
</dbReference>
<dbReference type="GO" id="GO:0071555">
    <property type="term" value="P:cell wall organization"/>
    <property type="evidence" value="ECO:0007669"/>
    <property type="project" value="InterPro"/>
</dbReference>
<evidence type="ECO:0000256" key="5">
    <source>
        <dbReference type="ARBA" id="ARBA00023136"/>
    </source>
</evidence>
<dbReference type="FunFam" id="3.30.70.270:FF:000001">
    <property type="entry name" value="Diguanylate cyclase domain protein"/>
    <property type="match status" value="1"/>
</dbReference>
<dbReference type="EMBL" id="NPBY01000030">
    <property type="protein sequence ID" value="PAD77294.1"/>
    <property type="molecule type" value="Genomic_DNA"/>
</dbReference>
<feature type="transmembrane region" description="Helical" evidence="6">
    <location>
        <begin position="97"/>
        <end position="123"/>
    </location>
</feature>
<feature type="domain" description="GGDEF" evidence="7">
    <location>
        <begin position="227"/>
        <end position="363"/>
    </location>
</feature>
<dbReference type="PANTHER" id="PTHR45138:SF9">
    <property type="entry name" value="DIGUANYLATE CYCLASE DGCM-RELATED"/>
    <property type="match status" value="1"/>
</dbReference>
<feature type="transmembrane region" description="Helical" evidence="6">
    <location>
        <begin position="39"/>
        <end position="58"/>
    </location>
</feature>
<keyword evidence="3 6" id="KW-0812">Transmembrane</keyword>
<sequence length="374" mass="41345">MLNSLLINFCILATFLYISGWLTQRYALSMDTPSLKVKIYAGILFGLIGQIMMLHSFPIDMNLTADLRHLVMMVAAIYFGWIPAIISGLLIGFGRMVIFGVSISSVIIGSGMLLIAVISGWISTTRLDRMTKMQIMNAGSMVIHLLVILTNMTDHDRAFIFFITQLVVSIIAAALLCLLTEHTHAANKLLLQINTPAAPGDMTNLSHLKQFEQRLSERFLEAQHFGERLGLIIVDIDHFKKINDTYGHEAGDAVLLQLGNVMKEHARSFDEVSRSGGDEFTVLVPEATPIEMTAIAERIREAVEKHTFLLHSGTKLHLTVSVGVAVHPDTMMARQAIELLDQAGQELYRAKNTGRNKVCIAPGLQPPNFGVPLQ</sequence>
<dbReference type="Gene3D" id="3.30.70.270">
    <property type="match status" value="1"/>
</dbReference>
<evidence type="ECO:0000313" key="9">
    <source>
        <dbReference type="Proteomes" id="UP000215596"/>
    </source>
</evidence>
<dbReference type="GO" id="GO:0052621">
    <property type="term" value="F:diguanylate cyclase activity"/>
    <property type="evidence" value="ECO:0007669"/>
    <property type="project" value="TreeGrafter"/>
</dbReference>
<feature type="transmembrane region" description="Helical" evidence="6">
    <location>
        <begin position="70"/>
        <end position="91"/>
    </location>
</feature>
<dbReference type="InterPro" id="IPR050469">
    <property type="entry name" value="Diguanylate_Cyclase"/>
</dbReference>
<protein>
    <submittedName>
        <fullName evidence="8">GGDEF domain-containing protein</fullName>
    </submittedName>
</protein>
<dbReference type="AlphaFoldDB" id="A0A268EW32"/>
<dbReference type="PROSITE" id="PS50887">
    <property type="entry name" value="GGDEF"/>
    <property type="match status" value="1"/>
</dbReference>
<proteinExistence type="predicted"/>
<organism evidence="8 9">
    <name type="scientific">Paenibacillus campinasensis</name>
    <dbReference type="NCBI Taxonomy" id="66347"/>
    <lineage>
        <taxon>Bacteria</taxon>
        <taxon>Bacillati</taxon>
        <taxon>Bacillota</taxon>
        <taxon>Bacilli</taxon>
        <taxon>Bacillales</taxon>
        <taxon>Paenibacillaceae</taxon>
        <taxon>Paenibacillus</taxon>
    </lineage>
</organism>
<reference evidence="8 9" key="1">
    <citation type="submission" date="2017-07" db="EMBL/GenBank/DDBJ databases">
        <title>Isolation and whole genome analysis of endospore-forming bacteria from heroin.</title>
        <authorList>
            <person name="Kalinowski J."/>
            <person name="Ahrens B."/>
            <person name="Al-Dilaimi A."/>
            <person name="Winkler A."/>
            <person name="Wibberg D."/>
            <person name="Schleenbecker U."/>
            <person name="Ruckert C."/>
            <person name="Wolfel R."/>
            <person name="Grass G."/>
        </authorList>
    </citation>
    <scope>NUCLEOTIDE SEQUENCE [LARGE SCALE GENOMIC DNA]</scope>
    <source>
        <strain evidence="8 9">7537-G1</strain>
    </source>
</reference>
<keyword evidence="2" id="KW-1003">Cell membrane</keyword>
<dbReference type="Pfam" id="PF00990">
    <property type="entry name" value="GGDEF"/>
    <property type="match status" value="1"/>
</dbReference>
<dbReference type="GO" id="GO:0043709">
    <property type="term" value="P:cell adhesion involved in single-species biofilm formation"/>
    <property type="evidence" value="ECO:0007669"/>
    <property type="project" value="TreeGrafter"/>
</dbReference>
<comment type="caution">
    <text evidence="8">The sequence shown here is derived from an EMBL/GenBank/DDBJ whole genome shotgun (WGS) entry which is preliminary data.</text>
</comment>
<dbReference type="GO" id="GO:0000155">
    <property type="term" value="F:phosphorelay sensor kinase activity"/>
    <property type="evidence" value="ECO:0007669"/>
    <property type="project" value="InterPro"/>
</dbReference>
<dbReference type="PANTHER" id="PTHR45138">
    <property type="entry name" value="REGULATORY COMPONENTS OF SENSORY TRANSDUCTION SYSTEM"/>
    <property type="match status" value="1"/>
</dbReference>
<dbReference type="SMART" id="SM00267">
    <property type="entry name" value="GGDEF"/>
    <property type="match status" value="1"/>
</dbReference>
<dbReference type="InterPro" id="IPR011620">
    <property type="entry name" value="Sig_transdc_His_kinase_LytS_TM"/>
</dbReference>
<feature type="transmembrane region" description="Helical" evidence="6">
    <location>
        <begin position="158"/>
        <end position="179"/>
    </location>
</feature>
<dbReference type="InterPro" id="IPR000160">
    <property type="entry name" value="GGDEF_dom"/>
</dbReference>
<dbReference type="NCBIfam" id="TIGR00254">
    <property type="entry name" value="GGDEF"/>
    <property type="match status" value="1"/>
</dbReference>
<dbReference type="GO" id="GO:1902201">
    <property type="term" value="P:negative regulation of bacterial-type flagellum-dependent cell motility"/>
    <property type="evidence" value="ECO:0007669"/>
    <property type="project" value="TreeGrafter"/>
</dbReference>
<feature type="transmembrane region" description="Helical" evidence="6">
    <location>
        <begin position="5"/>
        <end position="27"/>
    </location>
</feature>
<feature type="transmembrane region" description="Helical" evidence="6">
    <location>
        <begin position="135"/>
        <end position="152"/>
    </location>
</feature>